<protein>
    <submittedName>
        <fullName evidence="2">TolB family protein</fullName>
    </submittedName>
</protein>
<proteinExistence type="predicted"/>
<dbReference type="RefSeq" id="WP_290270797.1">
    <property type="nucleotide sequence ID" value="NZ_JAUFQP010000010.1"/>
</dbReference>
<feature type="chain" id="PRO_5046240314" evidence="1">
    <location>
        <begin position="19"/>
        <end position="303"/>
    </location>
</feature>
<dbReference type="InterPro" id="IPR011042">
    <property type="entry name" value="6-blade_b-propeller_TolB-like"/>
</dbReference>
<comment type="caution">
    <text evidence="2">The sequence shown here is derived from an EMBL/GenBank/DDBJ whole genome shotgun (WGS) entry which is preliminary data.</text>
</comment>
<accession>A0ABV5H478</accession>
<sequence length="303" mass="33982">MMKRIAVFFMFLCGFSYGQTNNFVIENLDINNENPHFGLMRVGNNIMLTSFELDRKGKVKRVHGEPKLMVLQGYLVGNDKIENLMPLQIDPKADVSKINSATLSADGKKIYISTVYTKKNKPKVPFKETNFHIEVGEFESGVGFTNFKVLDFCKPRFSYAHPALSSDGKTMYFTANIKGGKNTSKGASDIYKVDILEDGTYSEPLNLGLKVNSYSKEMFPYIADDNTLYFSSNRPNGFGGYDLYKSTMNSEGAFEKAVKLEEPLNSNKDDLSIIINADNVSGFLSSKRLGGKGDDDVYFFKKM</sequence>
<reference evidence="2 3" key="1">
    <citation type="submission" date="2024-09" db="EMBL/GenBank/DDBJ databases">
        <authorList>
            <person name="Sun Q."/>
            <person name="Mori K."/>
        </authorList>
    </citation>
    <scope>NUCLEOTIDE SEQUENCE [LARGE SCALE GENOMIC DNA]</scope>
    <source>
        <strain evidence="2 3">CECT 8300</strain>
    </source>
</reference>
<evidence type="ECO:0000256" key="1">
    <source>
        <dbReference type="SAM" id="SignalP"/>
    </source>
</evidence>
<keyword evidence="1" id="KW-0732">Signal</keyword>
<dbReference type="InterPro" id="IPR011659">
    <property type="entry name" value="WD40"/>
</dbReference>
<evidence type="ECO:0000313" key="3">
    <source>
        <dbReference type="Proteomes" id="UP001589590"/>
    </source>
</evidence>
<dbReference type="Pfam" id="PF07676">
    <property type="entry name" value="PD40"/>
    <property type="match status" value="2"/>
</dbReference>
<keyword evidence="3" id="KW-1185">Reference proteome</keyword>
<dbReference type="SUPFAM" id="SSF82171">
    <property type="entry name" value="DPP6 N-terminal domain-like"/>
    <property type="match status" value="1"/>
</dbReference>
<name>A0ABV5H478_9FLAO</name>
<evidence type="ECO:0000313" key="2">
    <source>
        <dbReference type="EMBL" id="MFB9106660.1"/>
    </source>
</evidence>
<feature type="signal peptide" evidence="1">
    <location>
        <begin position="1"/>
        <end position="18"/>
    </location>
</feature>
<organism evidence="2 3">
    <name type="scientific">Algibacter miyuki</name>
    <dbReference type="NCBI Taxonomy" id="1306933"/>
    <lineage>
        <taxon>Bacteria</taxon>
        <taxon>Pseudomonadati</taxon>
        <taxon>Bacteroidota</taxon>
        <taxon>Flavobacteriia</taxon>
        <taxon>Flavobacteriales</taxon>
        <taxon>Flavobacteriaceae</taxon>
        <taxon>Algibacter</taxon>
    </lineage>
</organism>
<gene>
    <name evidence="2" type="ORF">ACFFU1_17260</name>
</gene>
<dbReference type="Proteomes" id="UP001589590">
    <property type="component" value="Unassembled WGS sequence"/>
</dbReference>
<dbReference type="EMBL" id="JBHMFA010000018">
    <property type="protein sequence ID" value="MFB9106660.1"/>
    <property type="molecule type" value="Genomic_DNA"/>
</dbReference>
<dbReference type="Gene3D" id="2.120.10.30">
    <property type="entry name" value="TolB, C-terminal domain"/>
    <property type="match status" value="1"/>
</dbReference>